<protein>
    <submittedName>
        <fullName evidence="5">GNAT family N-acetyltransferase</fullName>
    </submittedName>
</protein>
<dbReference type="InterPro" id="IPR050832">
    <property type="entry name" value="Bact_Acetyltransf"/>
</dbReference>
<dbReference type="EMBL" id="QZCG01000007">
    <property type="protein sequence ID" value="RJE84891.1"/>
    <property type="molecule type" value="Genomic_DNA"/>
</dbReference>
<evidence type="ECO:0000256" key="2">
    <source>
        <dbReference type="ARBA" id="ARBA00023315"/>
    </source>
</evidence>
<dbReference type="Pfam" id="PF00583">
    <property type="entry name" value="Acetyltransf_1"/>
    <property type="match status" value="1"/>
</dbReference>
<dbReference type="SUPFAM" id="SSF55729">
    <property type="entry name" value="Acyl-CoA N-acyltransferases (Nat)"/>
    <property type="match status" value="1"/>
</dbReference>
<proteinExistence type="predicted"/>
<comment type="caution">
    <text evidence="5">The sequence shown here is derived from an EMBL/GenBank/DDBJ whole genome shotgun (WGS) entry which is preliminary data.</text>
</comment>
<keyword evidence="3" id="KW-1133">Transmembrane helix</keyword>
<dbReference type="OrthoDB" id="7595389at2"/>
<keyword evidence="2" id="KW-0012">Acyltransferase</keyword>
<evidence type="ECO:0000256" key="1">
    <source>
        <dbReference type="ARBA" id="ARBA00022679"/>
    </source>
</evidence>
<dbReference type="CDD" id="cd04301">
    <property type="entry name" value="NAT_SF"/>
    <property type="match status" value="1"/>
</dbReference>
<keyword evidence="6" id="KW-1185">Reference proteome</keyword>
<evidence type="ECO:0000256" key="3">
    <source>
        <dbReference type="SAM" id="Phobius"/>
    </source>
</evidence>
<dbReference type="InterPro" id="IPR016181">
    <property type="entry name" value="Acyl_CoA_acyltransferase"/>
</dbReference>
<dbReference type="Gene3D" id="3.40.630.30">
    <property type="match status" value="1"/>
</dbReference>
<name>A0A418SVC8_9RHOB</name>
<dbReference type="PROSITE" id="PS51186">
    <property type="entry name" value="GNAT"/>
    <property type="match status" value="1"/>
</dbReference>
<sequence>MGKGDLTIKCATESDVPRLLTLYEHLVPEDARPDDASAIEAFVQFHKYPGSAIFLGEVSGALVVSCALVVVPNLTRRTRPYGLIENVVTHRDHRQRGYGLQVLDAATNAAWSFDCYKVMLLTGSKDKGTLNFYARAGFEQSKTGFEKRRIPVRS</sequence>
<dbReference type="PANTHER" id="PTHR43877">
    <property type="entry name" value="AMINOALKYLPHOSPHONATE N-ACETYLTRANSFERASE-RELATED-RELATED"/>
    <property type="match status" value="1"/>
</dbReference>
<dbReference type="AlphaFoldDB" id="A0A418SVC8"/>
<evidence type="ECO:0000313" key="5">
    <source>
        <dbReference type="EMBL" id="RJE84891.1"/>
    </source>
</evidence>
<reference evidence="6" key="1">
    <citation type="submission" date="2018-09" db="EMBL/GenBank/DDBJ databases">
        <title>Acidovorax cavernicola nov. sp. isolated from Gruta de las Maravillas (Aracena, Spain).</title>
        <authorList>
            <person name="Jurado V."/>
            <person name="Gutierrez-Patricio S."/>
            <person name="Gonzalez-Pimentel J.L."/>
            <person name="Miller A.Z."/>
            <person name="Laiz L."/>
            <person name="Saiz-Jimenez C."/>
        </authorList>
    </citation>
    <scope>NUCLEOTIDE SEQUENCE [LARGE SCALE GENOMIC DNA]</scope>
    <source>
        <strain evidence="6">1011MAR3C25</strain>
    </source>
</reference>
<dbReference type="GO" id="GO:0016747">
    <property type="term" value="F:acyltransferase activity, transferring groups other than amino-acyl groups"/>
    <property type="evidence" value="ECO:0007669"/>
    <property type="project" value="InterPro"/>
</dbReference>
<evidence type="ECO:0000313" key="6">
    <source>
        <dbReference type="Proteomes" id="UP000284202"/>
    </source>
</evidence>
<keyword evidence="1 5" id="KW-0808">Transferase</keyword>
<accession>A0A418SVC8</accession>
<evidence type="ECO:0000259" key="4">
    <source>
        <dbReference type="PROSITE" id="PS51186"/>
    </source>
</evidence>
<feature type="domain" description="N-acetyltransferase" evidence="4">
    <location>
        <begin position="6"/>
        <end position="154"/>
    </location>
</feature>
<gene>
    <name evidence="5" type="ORF">D3P04_11305</name>
</gene>
<keyword evidence="3" id="KW-0812">Transmembrane</keyword>
<dbReference type="Proteomes" id="UP000284202">
    <property type="component" value="Unassembled WGS sequence"/>
</dbReference>
<keyword evidence="3" id="KW-0472">Membrane</keyword>
<feature type="transmembrane region" description="Helical" evidence="3">
    <location>
        <begin position="52"/>
        <end position="71"/>
    </location>
</feature>
<dbReference type="InterPro" id="IPR000182">
    <property type="entry name" value="GNAT_dom"/>
</dbReference>
<organism evidence="5 6">
    <name type="scientific">Paracoccus onubensis</name>
    <dbReference type="NCBI Taxonomy" id="1675788"/>
    <lineage>
        <taxon>Bacteria</taxon>
        <taxon>Pseudomonadati</taxon>
        <taxon>Pseudomonadota</taxon>
        <taxon>Alphaproteobacteria</taxon>
        <taxon>Rhodobacterales</taxon>
        <taxon>Paracoccaceae</taxon>
        <taxon>Paracoccus</taxon>
    </lineage>
</organism>